<keyword evidence="1" id="KW-1133">Transmembrane helix</keyword>
<evidence type="ECO:0000313" key="3">
    <source>
        <dbReference type="EMBL" id="PSS07840.1"/>
    </source>
</evidence>
<keyword evidence="2" id="KW-0732">Signal</keyword>
<gene>
    <name evidence="3" type="ORF">CEY00_Acc18194</name>
</gene>
<evidence type="ECO:0000256" key="1">
    <source>
        <dbReference type="SAM" id="Phobius"/>
    </source>
</evidence>
<dbReference type="InParanoid" id="A0A2R6QGU6"/>
<evidence type="ECO:0000313" key="4">
    <source>
        <dbReference type="Proteomes" id="UP000241394"/>
    </source>
</evidence>
<accession>A0A2R6QGU6</accession>
<feature type="transmembrane region" description="Helical" evidence="1">
    <location>
        <begin position="197"/>
        <end position="214"/>
    </location>
</feature>
<feature type="signal peptide" evidence="2">
    <location>
        <begin position="1"/>
        <end position="27"/>
    </location>
</feature>
<dbReference type="Gramene" id="PSS07840">
    <property type="protein sequence ID" value="PSS07840"/>
    <property type="gene ID" value="CEY00_Acc18194"/>
</dbReference>
<reference evidence="3 4" key="1">
    <citation type="submission" date="2017-07" db="EMBL/GenBank/DDBJ databases">
        <title>An improved, manually edited Actinidia chinensis var. chinensis (kiwifruit) genome highlights the challenges associated with draft genomes and gene prediction in plants.</title>
        <authorList>
            <person name="Pilkington S."/>
            <person name="Crowhurst R."/>
            <person name="Hilario E."/>
            <person name="Nardozza S."/>
            <person name="Fraser L."/>
            <person name="Peng Y."/>
            <person name="Gunaseelan K."/>
            <person name="Simpson R."/>
            <person name="Tahir J."/>
            <person name="Deroles S."/>
            <person name="Templeton K."/>
            <person name="Luo Z."/>
            <person name="Davy M."/>
            <person name="Cheng C."/>
            <person name="Mcneilage M."/>
            <person name="Scaglione D."/>
            <person name="Liu Y."/>
            <person name="Zhang Q."/>
            <person name="Datson P."/>
            <person name="De Silva N."/>
            <person name="Gardiner S."/>
            <person name="Bassett H."/>
            <person name="Chagne D."/>
            <person name="Mccallum J."/>
            <person name="Dzierzon H."/>
            <person name="Deng C."/>
            <person name="Wang Y.-Y."/>
            <person name="Barron N."/>
            <person name="Manako K."/>
            <person name="Bowen J."/>
            <person name="Foster T."/>
            <person name="Erridge Z."/>
            <person name="Tiffin H."/>
            <person name="Waite C."/>
            <person name="Davies K."/>
            <person name="Grierson E."/>
            <person name="Laing W."/>
            <person name="Kirk R."/>
            <person name="Chen X."/>
            <person name="Wood M."/>
            <person name="Montefiori M."/>
            <person name="Brummell D."/>
            <person name="Schwinn K."/>
            <person name="Catanach A."/>
            <person name="Fullerton C."/>
            <person name="Li D."/>
            <person name="Meiyalaghan S."/>
            <person name="Nieuwenhuizen N."/>
            <person name="Read N."/>
            <person name="Prakash R."/>
            <person name="Hunter D."/>
            <person name="Zhang H."/>
            <person name="Mckenzie M."/>
            <person name="Knabel M."/>
            <person name="Harris A."/>
            <person name="Allan A."/>
            <person name="Chen A."/>
            <person name="Janssen B."/>
            <person name="Plunkett B."/>
            <person name="Dwamena C."/>
            <person name="Voogd C."/>
            <person name="Leif D."/>
            <person name="Lafferty D."/>
            <person name="Souleyre E."/>
            <person name="Varkonyi-Gasic E."/>
            <person name="Gambi F."/>
            <person name="Hanley J."/>
            <person name="Yao J.-L."/>
            <person name="Cheung J."/>
            <person name="David K."/>
            <person name="Warren B."/>
            <person name="Marsh K."/>
            <person name="Snowden K."/>
            <person name="Lin-Wang K."/>
            <person name="Brian L."/>
            <person name="Martinez-Sanchez M."/>
            <person name="Wang M."/>
            <person name="Ileperuma N."/>
            <person name="Macnee N."/>
            <person name="Campin R."/>
            <person name="Mcatee P."/>
            <person name="Drummond R."/>
            <person name="Espley R."/>
            <person name="Ireland H."/>
            <person name="Wu R."/>
            <person name="Atkinson R."/>
            <person name="Karunairetnam S."/>
            <person name="Bulley S."/>
            <person name="Chunkath S."/>
            <person name="Hanley Z."/>
            <person name="Storey R."/>
            <person name="Thrimawithana A."/>
            <person name="Thomson S."/>
            <person name="David C."/>
            <person name="Testolin R."/>
        </authorList>
    </citation>
    <scope>NUCLEOTIDE SEQUENCE [LARGE SCALE GENOMIC DNA]</scope>
    <source>
        <strain evidence="4">cv. Red5</strain>
        <tissue evidence="3">Young leaf</tissue>
    </source>
</reference>
<dbReference type="PANTHER" id="PTHR47126">
    <property type="entry name" value="5'-ADENYLYLSULFATE REDUCTASE-LIKE 7"/>
    <property type="match status" value="1"/>
</dbReference>
<dbReference type="PANTHER" id="PTHR47126:SF3">
    <property type="entry name" value="5'-ADENYLYLSULFATE REDUCTASE-LIKE 5"/>
    <property type="match status" value="1"/>
</dbReference>
<evidence type="ECO:0000256" key="2">
    <source>
        <dbReference type="SAM" id="SignalP"/>
    </source>
</evidence>
<protein>
    <submittedName>
        <fullName evidence="3">5'-adenylylsulfate reductase-like</fullName>
    </submittedName>
</protein>
<dbReference type="EMBL" id="NKQK01000016">
    <property type="protein sequence ID" value="PSS07840.1"/>
    <property type="molecule type" value="Genomic_DNA"/>
</dbReference>
<dbReference type="Gene3D" id="3.40.30.10">
    <property type="entry name" value="Glutaredoxin"/>
    <property type="match status" value="1"/>
</dbReference>
<dbReference type="InterPro" id="IPR044794">
    <property type="entry name" value="APRL5/7"/>
</dbReference>
<reference evidence="4" key="2">
    <citation type="journal article" date="2018" name="BMC Genomics">
        <title>A manually annotated Actinidia chinensis var. chinensis (kiwifruit) genome highlights the challenges associated with draft genomes and gene prediction in plants.</title>
        <authorList>
            <person name="Pilkington S.M."/>
            <person name="Crowhurst R."/>
            <person name="Hilario E."/>
            <person name="Nardozza S."/>
            <person name="Fraser L."/>
            <person name="Peng Y."/>
            <person name="Gunaseelan K."/>
            <person name="Simpson R."/>
            <person name="Tahir J."/>
            <person name="Deroles S.C."/>
            <person name="Templeton K."/>
            <person name="Luo Z."/>
            <person name="Davy M."/>
            <person name="Cheng C."/>
            <person name="McNeilage M."/>
            <person name="Scaglione D."/>
            <person name="Liu Y."/>
            <person name="Zhang Q."/>
            <person name="Datson P."/>
            <person name="De Silva N."/>
            <person name="Gardiner S.E."/>
            <person name="Bassett H."/>
            <person name="Chagne D."/>
            <person name="McCallum J."/>
            <person name="Dzierzon H."/>
            <person name="Deng C."/>
            <person name="Wang Y.Y."/>
            <person name="Barron L."/>
            <person name="Manako K."/>
            <person name="Bowen J."/>
            <person name="Foster T.M."/>
            <person name="Erridge Z.A."/>
            <person name="Tiffin H."/>
            <person name="Waite C.N."/>
            <person name="Davies K.M."/>
            <person name="Grierson E.P."/>
            <person name="Laing W.A."/>
            <person name="Kirk R."/>
            <person name="Chen X."/>
            <person name="Wood M."/>
            <person name="Montefiori M."/>
            <person name="Brummell D.A."/>
            <person name="Schwinn K.E."/>
            <person name="Catanach A."/>
            <person name="Fullerton C."/>
            <person name="Li D."/>
            <person name="Meiyalaghan S."/>
            <person name="Nieuwenhuizen N."/>
            <person name="Read N."/>
            <person name="Prakash R."/>
            <person name="Hunter D."/>
            <person name="Zhang H."/>
            <person name="McKenzie M."/>
            <person name="Knabel M."/>
            <person name="Harris A."/>
            <person name="Allan A.C."/>
            <person name="Gleave A."/>
            <person name="Chen A."/>
            <person name="Janssen B.J."/>
            <person name="Plunkett B."/>
            <person name="Ampomah-Dwamena C."/>
            <person name="Voogd C."/>
            <person name="Leif D."/>
            <person name="Lafferty D."/>
            <person name="Souleyre E.J.F."/>
            <person name="Varkonyi-Gasic E."/>
            <person name="Gambi F."/>
            <person name="Hanley J."/>
            <person name="Yao J.L."/>
            <person name="Cheung J."/>
            <person name="David K.M."/>
            <person name="Warren B."/>
            <person name="Marsh K."/>
            <person name="Snowden K.C."/>
            <person name="Lin-Wang K."/>
            <person name="Brian L."/>
            <person name="Martinez-Sanchez M."/>
            <person name="Wang M."/>
            <person name="Ileperuma N."/>
            <person name="Macnee N."/>
            <person name="Campin R."/>
            <person name="McAtee P."/>
            <person name="Drummond R.S.M."/>
            <person name="Espley R.V."/>
            <person name="Ireland H.S."/>
            <person name="Wu R."/>
            <person name="Atkinson R.G."/>
            <person name="Karunairetnam S."/>
            <person name="Bulley S."/>
            <person name="Chunkath S."/>
            <person name="Hanley Z."/>
            <person name="Storey R."/>
            <person name="Thrimawithana A.H."/>
            <person name="Thomson S."/>
            <person name="David C."/>
            <person name="Testolin R."/>
            <person name="Huang H."/>
            <person name="Hellens R.P."/>
            <person name="Schaffer R.J."/>
        </authorList>
    </citation>
    <scope>NUCLEOTIDE SEQUENCE [LARGE SCALE GENOMIC DNA]</scope>
    <source>
        <strain evidence="4">cv. Red5</strain>
    </source>
</reference>
<dbReference type="OrthoDB" id="1899781at2759"/>
<name>A0A2R6QGU6_ACTCC</name>
<comment type="caution">
    <text evidence="3">The sequence shown here is derived from an EMBL/GenBank/DDBJ whole genome shotgun (WGS) entry which is preliminary data.</text>
</comment>
<keyword evidence="1" id="KW-0472">Membrane</keyword>
<dbReference type="Proteomes" id="UP000241394">
    <property type="component" value="Chromosome LG16"/>
</dbReference>
<dbReference type="FunCoup" id="A0A2R6QGU6">
    <property type="interactions" value="3471"/>
</dbReference>
<organism evidence="3 4">
    <name type="scientific">Actinidia chinensis var. chinensis</name>
    <name type="common">Chinese soft-hair kiwi</name>
    <dbReference type="NCBI Taxonomy" id="1590841"/>
    <lineage>
        <taxon>Eukaryota</taxon>
        <taxon>Viridiplantae</taxon>
        <taxon>Streptophyta</taxon>
        <taxon>Embryophyta</taxon>
        <taxon>Tracheophyta</taxon>
        <taxon>Spermatophyta</taxon>
        <taxon>Magnoliopsida</taxon>
        <taxon>eudicotyledons</taxon>
        <taxon>Gunneridae</taxon>
        <taxon>Pentapetalae</taxon>
        <taxon>asterids</taxon>
        <taxon>Ericales</taxon>
        <taxon>Actinidiaceae</taxon>
        <taxon>Actinidia</taxon>
    </lineage>
</organism>
<keyword evidence="1" id="KW-0812">Transmembrane</keyword>
<dbReference type="AlphaFoldDB" id="A0A2R6QGU6"/>
<dbReference type="InterPro" id="IPR036249">
    <property type="entry name" value="Thioredoxin-like_sf"/>
</dbReference>
<sequence>MAVWKTPSLLSLCICVVVSSLRCGASASPPMCPLQSPSLLHNLQPQCPLSVSDISALEVHGDFLDRTLTSKQGSVYTAVLFYTSRCQFSLNARLTFEALSFMFPQIEHLAVEQSSAMPIIFSIYGIHSIPTILVVNQTSRMRVRGSKDVHSLVKFYKRTTGFEPVHYVTVDQSLILESSGKVVVGSLLNERLKRDPYLIFSIMFLCLRVLVFLFPNVMSRFRAFWVSYVPHLNLEIFGETSQILSRVLHMISVRRIWAKLRLWKTRNFHEGARNARVLASSLASVSLGEPPSLR</sequence>
<dbReference type="STRING" id="1590841.A0A2R6QGU6"/>
<feature type="chain" id="PRO_5015305120" evidence="2">
    <location>
        <begin position="28"/>
        <end position="294"/>
    </location>
</feature>
<keyword evidence="4" id="KW-1185">Reference proteome</keyword>
<proteinExistence type="predicted"/>
<dbReference type="OMA" id="AFCSIRC"/>
<dbReference type="SUPFAM" id="SSF52833">
    <property type="entry name" value="Thioredoxin-like"/>
    <property type="match status" value="1"/>
</dbReference>